<comment type="caution">
    <text evidence="1">The sequence shown here is derived from an EMBL/GenBank/DDBJ whole genome shotgun (WGS) entry which is preliminary data.</text>
</comment>
<proteinExistence type="predicted"/>
<accession>A0A6A4WLC5</accession>
<name>A0A6A4WLC5_AMPAM</name>
<organism evidence="1 2">
    <name type="scientific">Amphibalanus amphitrite</name>
    <name type="common">Striped barnacle</name>
    <name type="synonym">Balanus amphitrite</name>
    <dbReference type="NCBI Taxonomy" id="1232801"/>
    <lineage>
        <taxon>Eukaryota</taxon>
        <taxon>Metazoa</taxon>
        <taxon>Ecdysozoa</taxon>
        <taxon>Arthropoda</taxon>
        <taxon>Crustacea</taxon>
        <taxon>Multicrustacea</taxon>
        <taxon>Cirripedia</taxon>
        <taxon>Thoracica</taxon>
        <taxon>Thoracicalcarea</taxon>
        <taxon>Balanomorpha</taxon>
        <taxon>Balanoidea</taxon>
        <taxon>Balanidae</taxon>
        <taxon>Amphibalaninae</taxon>
        <taxon>Amphibalanus</taxon>
    </lineage>
</organism>
<sequence length="196" mass="20711">MWTGHTAARVKVGWSLDSGRGGLRVEVGWSLDSGRGALRVEVGWSLDSGRGGLRVEVGWSLDSGRGGLQVEVGWSLDSGRGGLRVEVGWSLDSGRGGRTALDVEAVGGWLEAARLCTGGWLEAGAARGWRRRQFVEAIAGRGAALPNRPARSEREGGARRGAVGQCLRVDRGYVGVWADQLRSRPALRAGGAVGWP</sequence>
<keyword evidence="2" id="KW-1185">Reference proteome</keyword>
<dbReference type="AlphaFoldDB" id="A0A6A4WLC5"/>
<reference evidence="1 2" key="1">
    <citation type="submission" date="2019-07" db="EMBL/GenBank/DDBJ databases">
        <title>Draft genome assembly of a fouling barnacle, Amphibalanus amphitrite (Darwin, 1854): The first reference genome for Thecostraca.</title>
        <authorList>
            <person name="Kim W."/>
        </authorList>
    </citation>
    <scope>NUCLEOTIDE SEQUENCE [LARGE SCALE GENOMIC DNA]</scope>
    <source>
        <strain evidence="1">SNU_AA5</strain>
        <tissue evidence="1">Soma without cirri and trophi</tissue>
    </source>
</reference>
<protein>
    <submittedName>
        <fullName evidence="1">Uncharacterized protein</fullName>
    </submittedName>
</protein>
<evidence type="ECO:0000313" key="1">
    <source>
        <dbReference type="EMBL" id="KAF0304470.1"/>
    </source>
</evidence>
<dbReference type="Proteomes" id="UP000440578">
    <property type="component" value="Unassembled WGS sequence"/>
</dbReference>
<evidence type="ECO:0000313" key="2">
    <source>
        <dbReference type="Proteomes" id="UP000440578"/>
    </source>
</evidence>
<dbReference type="EMBL" id="VIIS01000843">
    <property type="protein sequence ID" value="KAF0304470.1"/>
    <property type="molecule type" value="Genomic_DNA"/>
</dbReference>
<gene>
    <name evidence="1" type="ORF">FJT64_023692</name>
</gene>